<evidence type="ECO:0000256" key="3">
    <source>
        <dbReference type="ARBA" id="ARBA00023242"/>
    </source>
</evidence>
<comment type="caution">
    <text evidence="4">The sequence shown here is derived from an EMBL/GenBank/DDBJ whole genome shotgun (WGS) entry which is preliminary data.</text>
</comment>
<dbReference type="GO" id="GO:0005730">
    <property type="term" value="C:nucleolus"/>
    <property type="evidence" value="ECO:0007669"/>
    <property type="project" value="UniProtKB-SubCell"/>
</dbReference>
<gene>
    <name evidence="4" type="ORF">NC653_003209</name>
</gene>
<comment type="subcellular location">
    <subcellularLocation>
        <location evidence="1">Nucleus</location>
        <location evidence="1">Nucleolus</location>
    </subcellularLocation>
</comment>
<protein>
    <submittedName>
        <fullName evidence="4">Uncharacterized protein</fullName>
    </submittedName>
</protein>
<name>A0AAD6WID5_9ROSI</name>
<keyword evidence="3" id="KW-0539">Nucleus</keyword>
<dbReference type="GO" id="GO:0030688">
    <property type="term" value="C:preribosome, small subunit precursor"/>
    <property type="evidence" value="ECO:0007669"/>
    <property type="project" value="InterPro"/>
</dbReference>
<sequence length="113" mass="13033">MGGQEVRDAVAVLNAQEYLITKKNKLRSRQKKLKACDLSSLTEFLPELKSPRQSKPAAECKLNSKSRQKQILKDGKRLSMVLNHQAFQADPLGSIHQYYRANNLLRRRSRRLK</sequence>
<dbReference type="PANTHER" id="PTHR31109:SF2">
    <property type="entry name" value="RIBOSOME BIOGENESIS PROTEIN SLX9 HOMOLOG"/>
    <property type="match status" value="1"/>
</dbReference>
<evidence type="ECO:0000313" key="5">
    <source>
        <dbReference type="Proteomes" id="UP001164929"/>
    </source>
</evidence>
<dbReference type="GO" id="GO:0000462">
    <property type="term" value="P:maturation of SSU-rRNA from tricistronic rRNA transcript (SSU-rRNA, 5.8S rRNA, LSU-rRNA)"/>
    <property type="evidence" value="ECO:0007669"/>
    <property type="project" value="InterPro"/>
</dbReference>
<dbReference type="Pfam" id="PF15341">
    <property type="entry name" value="SLX9"/>
    <property type="match status" value="1"/>
</dbReference>
<dbReference type="InterPro" id="IPR028160">
    <property type="entry name" value="Slx9-like"/>
</dbReference>
<comment type="similarity">
    <text evidence="2">Belongs to the SLX9 family.</text>
</comment>
<keyword evidence="5" id="KW-1185">Reference proteome</keyword>
<dbReference type="Proteomes" id="UP001164929">
    <property type="component" value="Chromosome 1"/>
</dbReference>
<evidence type="ECO:0000256" key="2">
    <source>
        <dbReference type="ARBA" id="ARBA00011022"/>
    </source>
</evidence>
<dbReference type="PANTHER" id="PTHR31109">
    <property type="entry name" value="PROTEIN FAM207A"/>
    <property type="match status" value="1"/>
</dbReference>
<dbReference type="EMBL" id="JAQIZT010000001">
    <property type="protein sequence ID" value="KAJ7013462.1"/>
    <property type="molecule type" value="Genomic_DNA"/>
</dbReference>
<organism evidence="4 5">
    <name type="scientific">Populus alba x Populus x berolinensis</name>
    <dbReference type="NCBI Taxonomy" id="444605"/>
    <lineage>
        <taxon>Eukaryota</taxon>
        <taxon>Viridiplantae</taxon>
        <taxon>Streptophyta</taxon>
        <taxon>Embryophyta</taxon>
        <taxon>Tracheophyta</taxon>
        <taxon>Spermatophyta</taxon>
        <taxon>Magnoliopsida</taxon>
        <taxon>eudicotyledons</taxon>
        <taxon>Gunneridae</taxon>
        <taxon>Pentapetalae</taxon>
        <taxon>rosids</taxon>
        <taxon>fabids</taxon>
        <taxon>Malpighiales</taxon>
        <taxon>Salicaceae</taxon>
        <taxon>Saliceae</taxon>
        <taxon>Populus</taxon>
    </lineage>
</organism>
<evidence type="ECO:0000313" key="4">
    <source>
        <dbReference type="EMBL" id="KAJ7013462.1"/>
    </source>
</evidence>
<evidence type="ECO:0000256" key="1">
    <source>
        <dbReference type="ARBA" id="ARBA00004604"/>
    </source>
</evidence>
<dbReference type="GO" id="GO:0030686">
    <property type="term" value="C:90S preribosome"/>
    <property type="evidence" value="ECO:0007669"/>
    <property type="project" value="InterPro"/>
</dbReference>
<accession>A0AAD6WID5</accession>
<reference evidence="4 5" key="1">
    <citation type="journal article" date="2023" name="Mol. Ecol. Resour.">
        <title>Chromosome-level genome assembly of a triploid poplar Populus alba 'Berolinensis'.</title>
        <authorList>
            <person name="Chen S."/>
            <person name="Yu Y."/>
            <person name="Wang X."/>
            <person name="Wang S."/>
            <person name="Zhang T."/>
            <person name="Zhou Y."/>
            <person name="He R."/>
            <person name="Meng N."/>
            <person name="Wang Y."/>
            <person name="Liu W."/>
            <person name="Liu Z."/>
            <person name="Liu J."/>
            <person name="Guo Q."/>
            <person name="Huang H."/>
            <person name="Sederoff R.R."/>
            <person name="Wang G."/>
            <person name="Qu G."/>
            <person name="Chen S."/>
        </authorList>
    </citation>
    <scope>NUCLEOTIDE SEQUENCE [LARGE SCALE GENOMIC DNA]</scope>
    <source>
        <strain evidence="4">SC-2020</strain>
    </source>
</reference>
<proteinExistence type="inferred from homology"/>
<dbReference type="AlphaFoldDB" id="A0AAD6WID5"/>